<evidence type="ECO:0000313" key="2">
    <source>
        <dbReference type="Proteomes" id="UP001175271"/>
    </source>
</evidence>
<protein>
    <submittedName>
        <fullName evidence="1">Uncharacterized protein</fullName>
    </submittedName>
</protein>
<organism evidence="1 2">
    <name type="scientific">Steinernema hermaphroditum</name>
    <dbReference type="NCBI Taxonomy" id="289476"/>
    <lineage>
        <taxon>Eukaryota</taxon>
        <taxon>Metazoa</taxon>
        <taxon>Ecdysozoa</taxon>
        <taxon>Nematoda</taxon>
        <taxon>Chromadorea</taxon>
        <taxon>Rhabditida</taxon>
        <taxon>Tylenchina</taxon>
        <taxon>Panagrolaimomorpha</taxon>
        <taxon>Strongyloidoidea</taxon>
        <taxon>Steinernematidae</taxon>
        <taxon>Steinernema</taxon>
    </lineage>
</organism>
<dbReference type="Proteomes" id="UP001175271">
    <property type="component" value="Unassembled WGS sequence"/>
</dbReference>
<evidence type="ECO:0000313" key="1">
    <source>
        <dbReference type="EMBL" id="KAK0424380.1"/>
    </source>
</evidence>
<sequence length="89" mass="9656">MQVSSSNLFSDRPVTERIVSRTTIGGAHLCANINVEVVNCRATCFKNDLVAADHSHKYSHGGGRAKGQHAGRVLQERPSMCCAFVLVLM</sequence>
<proteinExistence type="predicted"/>
<dbReference type="EMBL" id="JAUCMV010000001">
    <property type="protein sequence ID" value="KAK0424380.1"/>
    <property type="molecule type" value="Genomic_DNA"/>
</dbReference>
<gene>
    <name evidence="1" type="ORF">QR680_008647</name>
</gene>
<dbReference type="AlphaFoldDB" id="A0AA39IIQ4"/>
<name>A0AA39IIQ4_9BILA</name>
<comment type="caution">
    <text evidence="1">The sequence shown here is derived from an EMBL/GenBank/DDBJ whole genome shotgun (WGS) entry which is preliminary data.</text>
</comment>
<accession>A0AA39IIQ4</accession>
<reference evidence="1" key="1">
    <citation type="submission" date="2023-06" db="EMBL/GenBank/DDBJ databases">
        <title>Genomic analysis of the entomopathogenic nematode Steinernema hermaphroditum.</title>
        <authorList>
            <person name="Schwarz E.M."/>
            <person name="Heppert J.K."/>
            <person name="Baniya A."/>
            <person name="Schwartz H.T."/>
            <person name="Tan C.-H."/>
            <person name="Antoshechkin I."/>
            <person name="Sternberg P.W."/>
            <person name="Goodrich-Blair H."/>
            <person name="Dillman A.R."/>
        </authorList>
    </citation>
    <scope>NUCLEOTIDE SEQUENCE</scope>
    <source>
        <strain evidence="1">PS9179</strain>
        <tissue evidence="1">Whole animal</tissue>
    </source>
</reference>
<keyword evidence="2" id="KW-1185">Reference proteome</keyword>